<comment type="caution">
    <text evidence="2">The sequence shown here is derived from an EMBL/GenBank/DDBJ whole genome shotgun (WGS) entry which is preliminary data.</text>
</comment>
<feature type="region of interest" description="Disordered" evidence="1">
    <location>
        <begin position="1"/>
        <end position="24"/>
    </location>
</feature>
<name>A0ABN2XT68_9ACTN</name>
<feature type="compositionally biased region" description="Basic and acidic residues" evidence="1">
    <location>
        <begin position="1"/>
        <end position="21"/>
    </location>
</feature>
<evidence type="ECO:0000313" key="2">
    <source>
        <dbReference type="EMBL" id="GAA2116821.1"/>
    </source>
</evidence>
<accession>A0ABN2XT68</accession>
<reference evidence="2 3" key="1">
    <citation type="journal article" date="2019" name="Int. J. Syst. Evol. Microbiol.">
        <title>The Global Catalogue of Microorganisms (GCM) 10K type strain sequencing project: providing services to taxonomists for standard genome sequencing and annotation.</title>
        <authorList>
            <consortium name="The Broad Institute Genomics Platform"/>
            <consortium name="The Broad Institute Genome Sequencing Center for Infectious Disease"/>
            <person name="Wu L."/>
            <person name="Ma J."/>
        </authorList>
    </citation>
    <scope>NUCLEOTIDE SEQUENCE [LARGE SCALE GENOMIC DNA]</scope>
    <source>
        <strain evidence="2 3">JCM 16021</strain>
    </source>
</reference>
<dbReference type="EMBL" id="BAAAQQ010000002">
    <property type="protein sequence ID" value="GAA2116821.1"/>
    <property type="molecule type" value="Genomic_DNA"/>
</dbReference>
<gene>
    <name evidence="2" type="ORF">GCM10009843_07340</name>
</gene>
<organism evidence="2 3">
    <name type="scientific">Nocardioides bigeumensis</name>
    <dbReference type="NCBI Taxonomy" id="433657"/>
    <lineage>
        <taxon>Bacteria</taxon>
        <taxon>Bacillati</taxon>
        <taxon>Actinomycetota</taxon>
        <taxon>Actinomycetes</taxon>
        <taxon>Propionibacteriales</taxon>
        <taxon>Nocardioidaceae</taxon>
        <taxon>Nocardioides</taxon>
    </lineage>
</organism>
<evidence type="ECO:0000256" key="1">
    <source>
        <dbReference type="SAM" id="MobiDB-lite"/>
    </source>
</evidence>
<protein>
    <submittedName>
        <fullName evidence="2">Uncharacterized protein</fullName>
    </submittedName>
</protein>
<proteinExistence type="predicted"/>
<dbReference type="Proteomes" id="UP001500575">
    <property type="component" value="Unassembled WGS sequence"/>
</dbReference>
<evidence type="ECO:0000313" key="3">
    <source>
        <dbReference type="Proteomes" id="UP001500575"/>
    </source>
</evidence>
<keyword evidence="3" id="KW-1185">Reference proteome</keyword>
<sequence length="80" mass="9302">MERSDQLFAPHEHRGESEQHTGAHTHILWGQCELPVRVTVAEIPGSFGAQTRVRPSDKRANPRSKRMLRALMFDWPRDRE</sequence>